<evidence type="ECO:0000313" key="3">
    <source>
        <dbReference type="Proteomes" id="UP000221222"/>
    </source>
</evidence>
<dbReference type="Pfam" id="PF12146">
    <property type="entry name" value="Hydrolase_4"/>
    <property type="match status" value="1"/>
</dbReference>
<dbReference type="InterPro" id="IPR050266">
    <property type="entry name" value="AB_hydrolase_sf"/>
</dbReference>
<sequence>MIKLKYKQLGEGENIVFILHELMGDCRNYEPCISYLNTKEYKYFFIDLRGYGLSKDILGEYNCKEAVNDILNLIKQKELKKITLLGHSMSSLIVQKFAIDYQEYLKKIILITPVLASGVKIKEEDKQNLLNDMQNDNKIEDIVKAANKRYNQTWNDYRIKLAYSSSTLEARVNYMKMYLEEDFSNEASNIKIPVKVIVGKYDFPVFSKIVIKKEFQKWYKDLEIFEIEDAGHYPMVETPVLFASKIEEFCK</sequence>
<gene>
    <name evidence="2" type="ORF">CPU12_05425</name>
</gene>
<feature type="domain" description="Serine aminopeptidase S33" evidence="1">
    <location>
        <begin position="13"/>
        <end position="203"/>
    </location>
</feature>
<reference evidence="2 3" key="1">
    <citation type="submission" date="2017-09" db="EMBL/GenBank/DDBJ databases">
        <title>Arcobacter canalis sp. nov., a new species isolated from a water canal contaminated with urban sewage.</title>
        <authorList>
            <person name="Perez-Cataluna A."/>
            <person name="Salas-Masso N."/>
            <person name="Figueras M.J."/>
        </authorList>
    </citation>
    <scope>NUCLEOTIDE SEQUENCE [LARGE SCALE GENOMIC DNA]</scope>
    <source>
        <strain evidence="2 3">F98-3</strain>
    </source>
</reference>
<protein>
    <submittedName>
        <fullName evidence="2">Alpha/beta hydrolase</fullName>
    </submittedName>
</protein>
<dbReference type="PANTHER" id="PTHR43798">
    <property type="entry name" value="MONOACYLGLYCEROL LIPASE"/>
    <property type="match status" value="1"/>
</dbReference>
<dbReference type="SUPFAM" id="SSF53474">
    <property type="entry name" value="alpha/beta-Hydrolases"/>
    <property type="match status" value="1"/>
</dbReference>
<dbReference type="Gene3D" id="3.40.50.1820">
    <property type="entry name" value="alpha/beta hydrolase"/>
    <property type="match status" value="1"/>
</dbReference>
<dbReference type="InterPro" id="IPR029058">
    <property type="entry name" value="AB_hydrolase_fold"/>
</dbReference>
<keyword evidence="3" id="KW-1185">Reference proteome</keyword>
<comment type="caution">
    <text evidence="2">The sequence shown here is derived from an EMBL/GenBank/DDBJ whole genome shotgun (WGS) entry which is preliminary data.</text>
</comment>
<evidence type="ECO:0000313" key="2">
    <source>
        <dbReference type="EMBL" id="PHO18433.1"/>
    </source>
</evidence>
<evidence type="ECO:0000259" key="1">
    <source>
        <dbReference type="Pfam" id="PF12146"/>
    </source>
</evidence>
<organism evidence="2 3">
    <name type="scientific">Malaciobacter molluscorum LMG 25693</name>
    <dbReference type="NCBI Taxonomy" id="870501"/>
    <lineage>
        <taxon>Bacteria</taxon>
        <taxon>Pseudomonadati</taxon>
        <taxon>Campylobacterota</taxon>
        <taxon>Epsilonproteobacteria</taxon>
        <taxon>Campylobacterales</taxon>
        <taxon>Arcobacteraceae</taxon>
        <taxon>Malaciobacter</taxon>
    </lineage>
</organism>
<dbReference type="AlphaFoldDB" id="A0A2G1DIU6"/>
<keyword evidence="2" id="KW-0378">Hydrolase</keyword>
<dbReference type="Proteomes" id="UP000221222">
    <property type="component" value="Unassembled WGS sequence"/>
</dbReference>
<name>A0A2G1DIU6_9BACT</name>
<dbReference type="EMBL" id="NXFY01000006">
    <property type="protein sequence ID" value="PHO18433.1"/>
    <property type="molecule type" value="Genomic_DNA"/>
</dbReference>
<accession>A0A2G1DIU6</accession>
<dbReference type="InterPro" id="IPR022742">
    <property type="entry name" value="Hydrolase_4"/>
</dbReference>
<proteinExistence type="predicted"/>
<dbReference type="GO" id="GO:0016787">
    <property type="term" value="F:hydrolase activity"/>
    <property type="evidence" value="ECO:0007669"/>
    <property type="project" value="UniProtKB-KW"/>
</dbReference>